<evidence type="ECO:0000256" key="8">
    <source>
        <dbReference type="ARBA" id="ARBA00022691"/>
    </source>
</evidence>
<accession>A0ABR4ISL4</accession>
<evidence type="ECO:0000256" key="11">
    <source>
        <dbReference type="RuleBase" id="RU368004"/>
    </source>
</evidence>
<evidence type="ECO:0000256" key="6">
    <source>
        <dbReference type="ARBA" id="ARBA00022603"/>
    </source>
</evidence>
<keyword evidence="7 11" id="KW-0808">Transferase</keyword>
<keyword evidence="5 11" id="KW-0963">Cytoplasm</keyword>
<feature type="region of interest" description="Disordered" evidence="12">
    <location>
        <begin position="475"/>
        <end position="509"/>
    </location>
</feature>
<evidence type="ECO:0000256" key="5">
    <source>
        <dbReference type="ARBA" id="ARBA00022490"/>
    </source>
</evidence>
<reference evidence="13 14" key="1">
    <citation type="submission" date="2024-07" db="EMBL/GenBank/DDBJ databases">
        <title>Section-level genome sequencing and comparative genomics of Aspergillus sections Usti and Cavernicolus.</title>
        <authorList>
            <consortium name="Lawrence Berkeley National Laboratory"/>
            <person name="Nybo J.L."/>
            <person name="Vesth T.C."/>
            <person name="Theobald S."/>
            <person name="Frisvad J.C."/>
            <person name="Larsen T.O."/>
            <person name="Kjaerboelling I."/>
            <person name="Rothschild-Mancinelli K."/>
            <person name="Lyhne E.K."/>
            <person name="Kogle M.E."/>
            <person name="Barry K."/>
            <person name="Clum A."/>
            <person name="Na H."/>
            <person name="Ledsgaard L."/>
            <person name="Lin J."/>
            <person name="Lipzen A."/>
            <person name="Kuo A."/>
            <person name="Riley R."/>
            <person name="Mondo S."/>
            <person name="LaButti K."/>
            <person name="Haridas S."/>
            <person name="Pangalinan J."/>
            <person name="Salamov A.A."/>
            <person name="Simmons B.A."/>
            <person name="Magnuson J.K."/>
            <person name="Chen J."/>
            <person name="Drula E."/>
            <person name="Henrissat B."/>
            <person name="Wiebenga A."/>
            <person name="Lubbers R.J."/>
            <person name="Gomes A.C."/>
            <person name="Makela M.R."/>
            <person name="Stajich J."/>
            <person name="Grigoriev I.V."/>
            <person name="Mortensen U.H."/>
            <person name="De vries R.P."/>
            <person name="Baker S.E."/>
            <person name="Andersen M.R."/>
        </authorList>
    </citation>
    <scope>NUCLEOTIDE SEQUENCE [LARGE SCALE GENOMIC DNA]</scope>
    <source>
        <strain evidence="13 14">CBS 600.67</strain>
    </source>
</reference>
<keyword evidence="8 11" id="KW-0949">S-adenosyl-L-methionine</keyword>
<comment type="catalytic activity">
    <reaction evidence="10 11">
        <text>uridine(44) in tRNA(Ser) + S-adenosyl-L-methionine = 2'-O-methyluridine(44) in tRNA(Ser) + S-adenosyl-L-homocysteine + H(+)</text>
        <dbReference type="Rhea" id="RHEA:43100"/>
        <dbReference type="Rhea" id="RHEA-COMP:10339"/>
        <dbReference type="Rhea" id="RHEA-COMP:10340"/>
        <dbReference type="ChEBI" id="CHEBI:15378"/>
        <dbReference type="ChEBI" id="CHEBI:57856"/>
        <dbReference type="ChEBI" id="CHEBI:59789"/>
        <dbReference type="ChEBI" id="CHEBI:65315"/>
        <dbReference type="ChEBI" id="CHEBI:74478"/>
        <dbReference type="EC" id="2.1.1.211"/>
    </reaction>
</comment>
<evidence type="ECO:0000256" key="12">
    <source>
        <dbReference type="SAM" id="MobiDB-lite"/>
    </source>
</evidence>
<evidence type="ECO:0000256" key="2">
    <source>
        <dbReference type="ARBA" id="ARBA00009056"/>
    </source>
</evidence>
<proteinExistence type="inferred from homology"/>
<keyword evidence="14" id="KW-1185">Reference proteome</keyword>
<keyword evidence="9 11" id="KW-0819">tRNA processing</keyword>
<dbReference type="EMBL" id="JBFXLS010000013">
    <property type="protein sequence ID" value="KAL2830249.1"/>
    <property type="molecule type" value="Genomic_DNA"/>
</dbReference>
<protein>
    <recommendedName>
        <fullName evidence="4 11">tRNA (uracil-O(2)-)-methyltransferase</fullName>
        <ecNumber evidence="3 11">2.1.1.211</ecNumber>
    </recommendedName>
</protein>
<evidence type="ECO:0000313" key="13">
    <source>
        <dbReference type="EMBL" id="KAL2830249.1"/>
    </source>
</evidence>
<keyword evidence="6 11" id="KW-0489">Methyltransferase</keyword>
<evidence type="ECO:0000256" key="4">
    <source>
        <dbReference type="ARBA" id="ARBA00017788"/>
    </source>
</evidence>
<dbReference type="Pfam" id="PF07757">
    <property type="entry name" value="AdoMet_MTase"/>
    <property type="match status" value="2"/>
</dbReference>
<sequence length="652" mass="72496">MGRTKKTQRDVARLSGKPLSETLEPSLVLSTPSEQWVTSPDLTEYGLPFTTENVRETTFYLLANPGLNSTVLFRADILFDSHGEAATIQAEEDVEARPAWDVPRFELIRTVVRRLIPRNPQLDHPLDQTCHLYLSSPSAESSCSRFMVIYTPHVCSKEELPYYHPQLQSLAFQYEYATQSPSSTTPPGLTEPVAGDELGKRTGLGTMSIHFRPYTTSQIQPRLERSLSKFLEVNIRLTKISLAKSPAIQSPYAPIKDNVIPRHRVQDTYSRLKATYAGDLMNRWVESTESSKHVFEDLGVAAFLVELWRDMYGVVSQDEHEQPLADSHDNDGPEGHFPGFVDIACGNGVLVYILLKEGYRGWGFDARRRKTWSIFPEDIQECLKEEIYIPKPFADELLSPPYPSSTSQNDGLSLNLNPNLDLNLGPQKSNPPFLISNHADELTLWTPLLATLLSPKSPAPFLAIPCCSHSLSGARYRHPPPPSSPSTLEPSPKPEPSETQNDNNKTGDLNIIRKTKQEALKSGTAGFNKSTYGTLTEKLVSLAREVGYGYGYGDADADGGEGVAKTLLRIPSTRNIGVLAGVHSHSRTFHHDEDEDEIRPELETERNVSERRLAIVREIVARECVRDGGVYAAAKGWVERARGLKRDGGGGH</sequence>
<name>A0ABR4ISL4_9EURO</name>
<comment type="subcellular location">
    <subcellularLocation>
        <location evidence="1 11">Cytoplasm</location>
    </subcellularLocation>
</comment>
<dbReference type="Proteomes" id="UP001610335">
    <property type="component" value="Unassembled WGS sequence"/>
</dbReference>
<dbReference type="InterPro" id="IPR011671">
    <property type="entry name" value="tRNA_uracil_MeTrfase"/>
</dbReference>
<evidence type="ECO:0000256" key="1">
    <source>
        <dbReference type="ARBA" id="ARBA00004496"/>
    </source>
</evidence>
<comment type="similarity">
    <text evidence="2 11">Belongs to the TRM44 family.</text>
</comment>
<comment type="function">
    <text evidence="11">Adenosyl-L-methionine (AdoMet)-dependent tRNA (uracil-O(2)-)-methyltransferase.</text>
</comment>
<gene>
    <name evidence="13" type="ORF">BDW59DRAFT_170191</name>
</gene>
<dbReference type="PANTHER" id="PTHR21210">
    <property type="entry name" value="TRNA (URACIL-O(2)-)-METHYLTRANSFERASE-RELATED"/>
    <property type="match status" value="1"/>
</dbReference>
<dbReference type="PANTHER" id="PTHR21210:SF0">
    <property type="entry name" value="TRNA (URACIL-O(2)-)-METHYLTRANSFERASE-RELATED"/>
    <property type="match status" value="1"/>
</dbReference>
<evidence type="ECO:0000256" key="9">
    <source>
        <dbReference type="ARBA" id="ARBA00022694"/>
    </source>
</evidence>
<evidence type="ECO:0000256" key="3">
    <source>
        <dbReference type="ARBA" id="ARBA00012795"/>
    </source>
</evidence>
<comment type="caution">
    <text evidence="13">The sequence shown here is derived from an EMBL/GenBank/DDBJ whole genome shotgun (WGS) entry which is preliminary data.</text>
</comment>
<organism evidence="13 14">
    <name type="scientific">Aspergillus cavernicola</name>
    <dbReference type="NCBI Taxonomy" id="176166"/>
    <lineage>
        <taxon>Eukaryota</taxon>
        <taxon>Fungi</taxon>
        <taxon>Dikarya</taxon>
        <taxon>Ascomycota</taxon>
        <taxon>Pezizomycotina</taxon>
        <taxon>Eurotiomycetes</taxon>
        <taxon>Eurotiomycetidae</taxon>
        <taxon>Eurotiales</taxon>
        <taxon>Aspergillaceae</taxon>
        <taxon>Aspergillus</taxon>
        <taxon>Aspergillus subgen. Nidulantes</taxon>
    </lineage>
</organism>
<evidence type="ECO:0000256" key="7">
    <source>
        <dbReference type="ARBA" id="ARBA00022679"/>
    </source>
</evidence>
<dbReference type="EC" id="2.1.1.211" evidence="3 11"/>
<evidence type="ECO:0000313" key="14">
    <source>
        <dbReference type="Proteomes" id="UP001610335"/>
    </source>
</evidence>
<evidence type="ECO:0000256" key="10">
    <source>
        <dbReference type="ARBA" id="ARBA00047957"/>
    </source>
</evidence>